<sequence length="464" mass="51726">MKSLPRFAIIGHPNEGKSSIVATLSQNDSVSISALPGETIRLQRFDLRAGDKTIIEFVDTPGFQNPQATLKWFREHESLEGKRVAQFIETHESDPDFHHDCELLRPVLEGSGILYVVDASRPMTAVDTAEMEILRLTASPRMAIINPKSGESRFLESWKNAFRQHFNSVRTFNAQTARYLDRIELLEALKSIDQDWEPALSDAIDLVRLDRRRATERAAEAMVEHLEQSLLCSCVSFLESDSGVEIEKRKLQEQYRSKLEKIERRFREQACDIYSIRKVSIELPENSILAEDLFSERAWQALGLTQKQLAVAGALLGAGLGVGADLAAGGITFGVFATLGAAIGAGSALWKGKDLARAKISQLPLGGLKITVGPNVSEQFPFVQLDRFYLYAQFVSNWAHARQETSVKLTAGDEKKGLTSGWSQEELKSATRFIRAVRKGQGEDVESYGRELRNILVKALEEMS</sequence>
<feature type="domain" description="G" evidence="1">
    <location>
        <begin position="7"/>
        <end position="134"/>
    </location>
</feature>
<dbReference type="Proteomes" id="UP000526501">
    <property type="component" value="Unassembled WGS sequence"/>
</dbReference>
<evidence type="ECO:0000259" key="1">
    <source>
        <dbReference type="Pfam" id="PF01926"/>
    </source>
</evidence>
<dbReference type="InterPro" id="IPR027417">
    <property type="entry name" value="P-loop_NTPase"/>
</dbReference>
<evidence type="ECO:0000313" key="2">
    <source>
        <dbReference type="EMBL" id="MBC2607307.1"/>
    </source>
</evidence>
<reference evidence="2 3" key="1">
    <citation type="submission" date="2020-07" db="EMBL/GenBank/DDBJ databases">
        <authorList>
            <person name="Feng X."/>
        </authorList>
    </citation>
    <scope>NUCLEOTIDE SEQUENCE [LARGE SCALE GENOMIC DNA]</scope>
    <source>
        <strain evidence="2 3">JCM23202</strain>
    </source>
</reference>
<evidence type="ECO:0000313" key="3">
    <source>
        <dbReference type="Proteomes" id="UP000526501"/>
    </source>
</evidence>
<dbReference type="SUPFAM" id="SSF52540">
    <property type="entry name" value="P-loop containing nucleoside triphosphate hydrolases"/>
    <property type="match status" value="1"/>
</dbReference>
<dbReference type="Pfam" id="PF01926">
    <property type="entry name" value="MMR_HSR1"/>
    <property type="match status" value="1"/>
</dbReference>
<accession>A0A7X1B850</accession>
<dbReference type="InterPro" id="IPR021871">
    <property type="entry name" value="DUF3482"/>
</dbReference>
<proteinExistence type="predicted"/>
<dbReference type="Pfam" id="PF11981">
    <property type="entry name" value="DUF3482"/>
    <property type="match status" value="1"/>
</dbReference>
<dbReference type="Gene3D" id="3.40.50.300">
    <property type="entry name" value="P-loop containing nucleotide triphosphate hydrolases"/>
    <property type="match status" value="1"/>
</dbReference>
<dbReference type="GO" id="GO:0005525">
    <property type="term" value="F:GTP binding"/>
    <property type="evidence" value="ECO:0007669"/>
    <property type="project" value="InterPro"/>
</dbReference>
<dbReference type="InterPro" id="IPR006073">
    <property type="entry name" value="GTP-bd"/>
</dbReference>
<dbReference type="CDD" id="cd00882">
    <property type="entry name" value="Ras_like_GTPase"/>
    <property type="match status" value="1"/>
</dbReference>
<protein>
    <submittedName>
        <fullName evidence="2">GTPase/DUF3482 domain-containing protein</fullName>
    </submittedName>
</protein>
<organism evidence="2 3">
    <name type="scientific">Pelagicoccus albus</name>
    <dbReference type="NCBI Taxonomy" id="415222"/>
    <lineage>
        <taxon>Bacteria</taxon>
        <taxon>Pseudomonadati</taxon>
        <taxon>Verrucomicrobiota</taxon>
        <taxon>Opitutia</taxon>
        <taxon>Puniceicoccales</taxon>
        <taxon>Pelagicoccaceae</taxon>
        <taxon>Pelagicoccus</taxon>
    </lineage>
</organism>
<dbReference type="EMBL" id="JACHVC010000012">
    <property type="protein sequence ID" value="MBC2607307.1"/>
    <property type="molecule type" value="Genomic_DNA"/>
</dbReference>
<comment type="caution">
    <text evidence="2">The sequence shown here is derived from an EMBL/GenBank/DDBJ whole genome shotgun (WGS) entry which is preliminary data.</text>
</comment>
<gene>
    <name evidence="2" type="ORF">H5P27_14745</name>
</gene>
<dbReference type="AlphaFoldDB" id="A0A7X1B850"/>
<name>A0A7X1B850_9BACT</name>
<keyword evidence="3" id="KW-1185">Reference proteome</keyword>
<dbReference type="RefSeq" id="WP_185661157.1">
    <property type="nucleotide sequence ID" value="NZ_CAWPOO010000012.1"/>
</dbReference>